<evidence type="ECO:0000313" key="2">
    <source>
        <dbReference type="Proteomes" id="UP000800094"/>
    </source>
</evidence>
<sequence>MIPSDHVERRRTSTAFVTLRSRQPTAPHCTPSKLRTLRQSYRHITSAYSPIPRSATTQPPRILRRKLSSITTANTHAFLSLHSHGVHHLRNRFCVRPNPVRNPLHDASPLPLEPLPRRAMARELLRLSAAHPRFHSESYRRRPRGTVGCCKAGMAESDGKAEIEVGRGCAVEAAGNRDEN</sequence>
<name>A0A6A6J4V7_9PLEO</name>
<organism evidence="1 2">
    <name type="scientific">Trematosphaeria pertusa</name>
    <dbReference type="NCBI Taxonomy" id="390896"/>
    <lineage>
        <taxon>Eukaryota</taxon>
        <taxon>Fungi</taxon>
        <taxon>Dikarya</taxon>
        <taxon>Ascomycota</taxon>
        <taxon>Pezizomycotina</taxon>
        <taxon>Dothideomycetes</taxon>
        <taxon>Pleosporomycetidae</taxon>
        <taxon>Pleosporales</taxon>
        <taxon>Massarineae</taxon>
        <taxon>Trematosphaeriaceae</taxon>
        <taxon>Trematosphaeria</taxon>
    </lineage>
</organism>
<gene>
    <name evidence="1" type="ORF">BU26DRAFT_39819</name>
</gene>
<dbReference type="Proteomes" id="UP000800094">
    <property type="component" value="Unassembled WGS sequence"/>
</dbReference>
<proteinExistence type="predicted"/>
<dbReference type="AlphaFoldDB" id="A0A6A6J4V7"/>
<dbReference type="GeneID" id="54576096"/>
<reference evidence="1" key="1">
    <citation type="journal article" date="2020" name="Stud. Mycol.">
        <title>101 Dothideomycetes genomes: a test case for predicting lifestyles and emergence of pathogens.</title>
        <authorList>
            <person name="Haridas S."/>
            <person name="Albert R."/>
            <person name="Binder M."/>
            <person name="Bloem J."/>
            <person name="Labutti K."/>
            <person name="Salamov A."/>
            <person name="Andreopoulos B."/>
            <person name="Baker S."/>
            <person name="Barry K."/>
            <person name="Bills G."/>
            <person name="Bluhm B."/>
            <person name="Cannon C."/>
            <person name="Castanera R."/>
            <person name="Culley D."/>
            <person name="Daum C."/>
            <person name="Ezra D."/>
            <person name="Gonzalez J."/>
            <person name="Henrissat B."/>
            <person name="Kuo A."/>
            <person name="Liang C."/>
            <person name="Lipzen A."/>
            <person name="Lutzoni F."/>
            <person name="Magnuson J."/>
            <person name="Mondo S."/>
            <person name="Nolan M."/>
            <person name="Ohm R."/>
            <person name="Pangilinan J."/>
            <person name="Park H.-J."/>
            <person name="Ramirez L."/>
            <person name="Alfaro M."/>
            <person name="Sun H."/>
            <person name="Tritt A."/>
            <person name="Yoshinaga Y."/>
            <person name="Zwiers L.-H."/>
            <person name="Turgeon B."/>
            <person name="Goodwin S."/>
            <person name="Spatafora J."/>
            <person name="Crous P."/>
            <person name="Grigoriev I."/>
        </authorList>
    </citation>
    <scope>NUCLEOTIDE SEQUENCE</scope>
    <source>
        <strain evidence="1">CBS 122368</strain>
    </source>
</reference>
<keyword evidence="2" id="KW-1185">Reference proteome</keyword>
<evidence type="ECO:0000313" key="1">
    <source>
        <dbReference type="EMBL" id="KAF2257262.1"/>
    </source>
</evidence>
<dbReference type="EMBL" id="ML987189">
    <property type="protein sequence ID" value="KAF2257262.1"/>
    <property type="molecule type" value="Genomic_DNA"/>
</dbReference>
<accession>A0A6A6J4V7</accession>
<protein>
    <submittedName>
        <fullName evidence="1">Uncharacterized protein</fullName>
    </submittedName>
</protein>
<dbReference type="RefSeq" id="XP_033692266.1">
    <property type="nucleotide sequence ID" value="XM_033822766.1"/>
</dbReference>